<gene>
    <name evidence="2" type="ORF">HNR71_003214</name>
    <name evidence="3" type="ORF">HPO96_06145</name>
</gene>
<proteinExistence type="predicted"/>
<feature type="chain" id="PRO_5036217578" evidence="1">
    <location>
        <begin position="29"/>
        <end position="131"/>
    </location>
</feature>
<accession>A0A7Y4KWD5</accession>
<organism evidence="3 4">
    <name type="scientific">Kribbella sandramycini</name>
    <dbReference type="NCBI Taxonomy" id="60450"/>
    <lineage>
        <taxon>Bacteria</taxon>
        <taxon>Bacillati</taxon>
        <taxon>Actinomycetota</taxon>
        <taxon>Actinomycetes</taxon>
        <taxon>Propionibacteriales</taxon>
        <taxon>Kribbellaceae</taxon>
        <taxon>Kribbella</taxon>
    </lineage>
</organism>
<dbReference type="Proteomes" id="UP000534306">
    <property type="component" value="Unassembled WGS sequence"/>
</dbReference>
<keyword evidence="4" id="KW-1185">Reference proteome</keyword>
<evidence type="ECO:0000313" key="2">
    <source>
        <dbReference type="EMBL" id="MBB6567577.1"/>
    </source>
</evidence>
<evidence type="ECO:0000313" key="3">
    <source>
        <dbReference type="EMBL" id="NOL39819.1"/>
    </source>
</evidence>
<feature type="signal peptide" evidence="1">
    <location>
        <begin position="1"/>
        <end position="28"/>
    </location>
</feature>
<reference evidence="2 5" key="2">
    <citation type="submission" date="2020-08" db="EMBL/GenBank/DDBJ databases">
        <title>Sequencing the genomes of 1000 actinobacteria strains.</title>
        <authorList>
            <person name="Klenk H.-P."/>
        </authorList>
    </citation>
    <scope>NUCLEOTIDE SEQUENCE [LARGE SCALE GENOMIC DNA]</scope>
    <source>
        <strain evidence="2 5">DSM 15626</strain>
    </source>
</reference>
<dbReference type="RefSeq" id="WP_171671712.1">
    <property type="nucleotide sequence ID" value="NZ_BAAAGT010000003.1"/>
</dbReference>
<protein>
    <submittedName>
        <fullName evidence="3">Uncharacterized protein</fullName>
    </submittedName>
</protein>
<dbReference type="Proteomes" id="UP000553957">
    <property type="component" value="Unassembled WGS sequence"/>
</dbReference>
<evidence type="ECO:0000313" key="5">
    <source>
        <dbReference type="Proteomes" id="UP000553957"/>
    </source>
</evidence>
<keyword evidence="1" id="KW-0732">Signal</keyword>
<dbReference type="EMBL" id="JACHKF010000001">
    <property type="protein sequence ID" value="MBB6567577.1"/>
    <property type="molecule type" value="Genomic_DNA"/>
</dbReference>
<dbReference type="AlphaFoldDB" id="A0A7Y4KWD5"/>
<comment type="caution">
    <text evidence="3">The sequence shown here is derived from an EMBL/GenBank/DDBJ whole genome shotgun (WGS) entry which is preliminary data.</text>
</comment>
<sequence length="131" mass="14288">MSGLLKRCALVLTALLVSSVVAPGSAWAGKNGQHVEVCVIKDADGVKFHNAAIHGYDHLGNYRVTRAFSPRQQDFGLFWCGRPAEDIWFKGNITVYFAGTDLKAIAAKNANVPKSQPGDWYRVDSQGARKP</sequence>
<dbReference type="EMBL" id="JABJRC010000001">
    <property type="protein sequence ID" value="NOL39819.1"/>
    <property type="molecule type" value="Genomic_DNA"/>
</dbReference>
<name>A0A7Y4KWD5_9ACTN</name>
<evidence type="ECO:0000256" key="1">
    <source>
        <dbReference type="SAM" id="SignalP"/>
    </source>
</evidence>
<evidence type="ECO:0000313" key="4">
    <source>
        <dbReference type="Proteomes" id="UP000534306"/>
    </source>
</evidence>
<reference evidence="3 4" key="1">
    <citation type="submission" date="2020-05" db="EMBL/GenBank/DDBJ databases">
        <title>Genome sequence of Kribbella sandramycini ATCC 39419.</title>
        <authorList>
            <person name="Maclea K.S."/>
            <person name="Fair J.L."/>
        </authorList>
    </citation>
    <scope>NUCLEOTIDE SEQUENCE [LARGE SCALE GENOMIC DNA]</scope>
    <source>
        <strain evidence="3 4">ATCC 39419</strain>
    </source>
</reference>